<protein>
    <submittedName>
        <fullName evidence="2">Acetyltransferase</fullName>
    </submittedName>
</protein>
<dbReference type="PANTHER" id="PTHR31435">
    <property type="entry name" value="PROTEIN NATD1"/>
    <property type="match status" value="1"/>
</dbReference>
<evidence type="ECO:0000313" key="2">
    <source>
        <dbReference type="EMBL" id="ALJ28106.1"/>
    </source>
</evidence>
<dbReference type="PATRIC" id="fig|128780.6.peg.1723"/>
<organism evidence="2 3">
    <name type="scientific">Stenotrophomonas acidaminiphila</name>
    <dbReference type="NCBI Taxonomy" id="128780"/>
    <lineage>
        <taxon>Bacteria</taxon>
        <taxon>Pseudomonadati</taxon>
        <taxon>Pseudomonadota</taxon>
        <taxon>Gammaproteobacteria</taxon>
        <taxon>Lysobacterales</taxon>
        <taxon>Lysobacteraceae</taxon>
        <taxon>Stenotrophomonas</taxon>
    </lineage>
</organism>
<proteinExistence type="predicted"/>
<evidence type="ECO:0000313" key="3">
    <source>
        <dbReference type="Proteomes" id="UP000061010"/>
    </source>
</evidence>
<dbReference type="Proteomes" id="UP000061010">
    <property type="component" value="Chromosome"/>
</dbReference>
<reference evidence="2 3" key="1">
    <citation type="journal article" date="2015" name="Genome Announc.">
        <title>Complete Genome Sequencing of Stenotrophomonas acidaminiphila ZAC14D2_NAIMI4_2, a Multidrug-Resistant Strain Isolated from Sediments of a Polluted River in Mexico, Uncovers New Antibiotic Resistance Genes and a Novel Class-II Lasso Peptide Biosynthesis Gene Cluster.</title>
        <authorList>
            <person name="Vinuesa P."/>
            <person name="Ochoa-Sanchez L.E."/>
        </authorList>
    </citation>
    <scope>NUCLEOTIDE SEQUENCE [LARGE SCALE GENOMIC DNA]</scope>
    <source>
        <strain evidence="2 3">ZAC14D2_NAIMI4_2</strain>
    </source>
</reference>
<dbReference type="Gene3D" id="3.40.630.30">
    <property type="match status" value="1"/>
</dbReference>
<dbReference type="KEGG" id="sacz:AOT14_17190"/>
<dbReference type="AlphaFoldDB" id="A0A0S1AZ74"/>
<dbReference type="OrthoDB" id="9813275at2"/>
<accession>A0A0S1AZ74</accession>
<name>A0A0S1AZ74_9GAMM</name>
<dbReference type="PANTHER" id="PTHR31435:SF9">
    <property type="entry name" value="PROTEIN NATD1"/>
    <property type="match status" value="1"/>
</dbReference>
<dbReference type="RefSeq" id="WP_054665325.1">
    <property type="nucleotide sequence ID" value="NZ_DAMDNZ010000004.1"/>
</dbReference>
<dbReference type="PROSITE" id="PS51729">
    <property type="entry name" value="GNAT_YJDJ"/>
    <property type="match status" value="1"/>
</dbReference>
<dbReference type="Pfam" id="PF14542">
    <property type="entry name" value="Acetyltransf_CG"/>
    <property type="match status" value="1"/>
</dbReference>
<dbReference type="InterPro" id="IPR031165">
    <property type="entry name" value="GNAT_YJDJ"/>
</dbReference>
<gene>
    <name evidence="2" type="ORF">AOT14_17190</name>
</gene>
<dbReference type="SUPFAM" id="SSF55729">
    <property type="entry name" value="Acyl-CoA N-acyltransferases (Nat)"/>
    <property type="match status" value="1"/>
</dbReference>
<evidence type="ECO:0000259" key="1">
    <source>
        <dbReference type="PROSITE" id="PS51729"/>
    </source>
</evidence>
<dbReference type="GO" id="GO:0016740">
    <property type="term" value="F:transferase activity"/>
    <property type="evidence" value="ECO:0007669"/>
    <property type="project" value="UniProtKB-KW"/>
</dbReference>
<keyword evidence="2" id="KW-0808">Transferase</keyword>
<feature type="domain" description="N-acetyltransferase" evidence="1">
    <location>
        <begin position="12"/>
        <end position="97"/>
    </location>
</feature>
<dbReference type="InterPro" id="IPR045057">
    <property type="entry name" value="Gcn5-rel_NAT"/>
</dbReference>
<keyword evidence="3" id="KW-1185">Reference proteome</keyword>
<dbReference type="EMBL" id="CP012900">
    <property type="protein sequence ID" value="ALJ28106.1"/>
    <property type="molecule type" value="Genomic_DNA"/>
</dbReference>
<sequence length="97" mass="10142">MSHDDSALPVVAHDAAAHRFTLAVDGHQAVLDYLRRDGAMIITHTGVPNAIGGRGIAALLTRAALAHARAGGLKVVPECSYAAAFMQRHGEYADLLG</sequence>
<dbReference type="InterPro" id="IPR016181">
    <property type="entry name" value="Acyl_CoA_acyltransferase"/>
</dbReference>